<feature type="region of interest" description="Disordered" evidence="1">
    <location>
        <begin position="136"/>
        <end position="192"/>
    </location>
</feature>
<evidence type="ECO:0000313" key="3">
    <source>
        <dbReference type="EMBL" id="CAI6342552.1"/>
    </source>
</evidence>
<evidence type="ECO:0000313" key="4">
    <source>
        <dbReference type="Proteomes" id="UP001152607"/>
    </source>
</evidence>
<evidence type="ECO:0000259" key="2">
    <source>
        <dbReference type="PROSITE" id="PS50006"/>
    </source>
</evidence>
<dbReference type="PANTHER" id="PTHR15715">
    <property type="entry name" value="CENTROSOMAL PROTEIN OF 170 KDA"/>
    <property type="match status" value="1"/>
</dbReference>
<dbReference type="Gene3D" id="2.60.200.20">
    <property type="match status" value="1"/>
</dbReference>
<dbReference type="InterPro" id="IPR051176">
    <property type="entry name" value="Cent_Immune-Sig_Mod"/>
</dbReference>
<dbReference type="InterPro" id="IPR008984">
    <property type="entry name" value="SMAD_FHA_dom_sf"/>
</dbReference>
<dbReference type="AlphaFoldDB" id="A0A9W4UWM8"/>
<dbReference type="EMBL" id="CAOQHR010000013">
    <property type="protein sequence ID" value="CAI6342552.1"/>
    <property type="molecule type" value="Genomic_DNA"/>
</dbReference>
<feature type="region of interest" description="Disordered" evidence="1">
    <location>
        <begin position="539"/>
        <end position="626"/>
    </location>
</feature>
<feature type="compositionally biased region" description="Acidic residues" evidence="1">
    <location>
        <begin position="373"/>
        <end position="385"/>
    </location>
</feature>
<dbReference type="Proteomes" id="UP001152607">
    <property type="component" value="Unassembled WGS sequence"/>
</dbReference>
<dbReference type="SUPFAM" id="SSF49879">
    <property type="entry name" value="SMAD/FHA domain"/>
    <property type="match status" value="1"/>
</dbReference>
<sequence length="695" mass="75112">MASDAFRVTLRSSDGHDPLKERRLDLRPNQPYTIGRASTNTQKPNLMETTGNAYIHSPVISREHAFLNLRLDPTSVHITDSSSMHGTMVNGTKLKPLRPWKLANGDVLQFGADVTRNDQYFIARKYTFEAPGLDAKLAEPQPDKSSPRIFAVPVSDSEQDDDSEDEIDDDLKSPVIPRLYSGTQANPVTIDDTEAVSQGVVISLVDDDNNNGDEKEQEAPALLGQPVPAPESGSRTTSFTLADIISGDAPPPPYEEHPSHLVEPAPFSDVDSLDGADSMDGADSLGDVDSMDGQFPGSDYSDYDGHVSDDIGPVLDSWATASESSVGDASDMDARTEFEVSDEEDLDEDAAEGLTSEDESEQDHDQPARPSDFDEDEDDNDLEDDVPLRHLFRGGSPHRPFETTGATAVPNTQVSPIIDSDLFNSQVYQPVQSMPQSPDRRLLPPSSYRTGSFAAPQYAFGCPTTSLPFGAETTRSRMMSFAPEYISPYQPRDADVYTLPRDAGLYNPTGFSTNSYLEQNPDEIINATCPPAGQFRPPMPTYASPPPPPAQAPSDSTFAPAINEIRGPTPPHDRSSPQPVRRTKVSIPEIVEDTTTPQPPTPTSVSGVSTGLKRKADEMEDESPEVADNVVADAEPGEPSEAAAPSVPVVNIQDRPKKRLRTVVGSAAKMAAYLIPSTAIAVGMLTQLPDAFFQG</sequence>
<organism evidence="3 4">
    <name type="scientific">Periconia digitata</name>
    <dbReference type="NCBI Taxonomy" id="1303443"/>
    <lineage>
        <taxon>Eukaryota</taxon>
        <taxon>Fungi</taxon>
        <taxon>Dikarya</taxon>
        <taxon>Ascomycota</taxon>
        <taxon>Pezizomycotina</taxon>
        <taxon>Dothideomycetes</taxon>
        <taxon>Pleosporomycetidae</taxon>
        <taxon>Pleosporales</taxon>
        <taxon>Massarineae</taxon>
        <taxon>Periconiaceae</taxon>
        <taxon>Periconia</taxon>
    </lineage>
</organism>
<evidence type="ECO:0000256" key="1">
    <source>
        <dbReference type="SAM" id="MobiDB-lite"/>
    </source>
</evidence>
<gene>
    <name evidence="3" type="ORF">PDIGIT_LOCUS15761</name>
</gene>
<feature type="compositionally biased region" description="Acidic residues" evidence="1">
    <location>
        <begin position="339"/>
        <end position="362"/>
    </location>
</feature>
<feature type="compositionally biased region" description="Basic and acidic residues" evidence="1">
    <location>
        <begin position="13"/>
        <end position="25"/>
    </location>
</feature>
<reference evidence="3" key="1">
    <citation type="submission" date="2023-01" db="EMBL/GenBank/DDBJ databases">
        <authorList>
            <person name="Van Ghelder C."/>
            <person name="Rancurel C."/>
        </authorList>
    </citation>
    <scope>NUCLEOTIDE SEQUENCE</scope>
    <source>
        <strain evidence="3">CNCM I-4278</strain>
    </source>
</reference>
<feature type="compositionally biased region" description="Acidic residues" evidence="1">
    <location>
        <begin position="157"/>
        <end position="169"/>
    </location>
</feature>
<feature type="region of interest" description="Disordered" evidence="1">
    <location>
        <begin position="205"/>
        <end position="412"/>
    </location>
</feature>
<proteinExistence type="predicted"/>
<dbReference type="PANTHER" id="PTHR15715:SF37">
    <property type="entry name" value="LD47843P"/>
    <property type="match status" value="1"/>
</dbReference>
<feature type="region of interest" description="Disordered" evidence="1">
    <location>
        <begin position="1"/>
        <end position="25"/>
    </location>
</feature>
<protein>
    <recommendedName>
        <fullName evidence="2">FHA domain-containing protein</fullName>
    </recommendedName>
</protein>
<dbReference type="SMART" id="SM00240">
    <property type="entry name" value="FHA"/>
    <property type="match status" value="1"/>
</dbReference>
<name>A0A9W4UWM8_9PLEO</name>
<dbReference type="OrthoDB" id="4096268at2759"/>
<dbReference type="GO" id="GO:0005737">
    <property type="term" value="C:cytoplasm"/>
    <property type="evidence" value="ECO:0007669"/>
    <property type="project" value="TreeGrafter"/>
</dbReference>
<feature type="domain" description="FHA" evidence="2">
    <location>
        <begin position="32"/>
        <end position="94"/>
    </location>
</feature>
<dbReference type="PROSITE" id="PS50006">
    <property type="entry name" value="FHA_DOMAIN"/>
    <property type="match status" value="1"/>
</dbReference>
<dbReference type="Pfam" id="PF00498">
    <property type="entry name" value="FHA"/>
    <property type="match status" value="1"/>
</dbReference>
<accession>A0A9W4UWM8</accession>
<feature type="compositionally biased region" description="Pro residues" evidence="1">
    <location>
        <begin position="539"/>
        <end position="551"/>
    </location>
</feature>
<dbReference type="InterPro" id="IPR000253">
    <property type="entry name" value="FHA_dom"/>
</dbReference>
<comment type="caution">
    <text evidence="3">The sequence shown here is derived from an EMBL/GenBank/DDBJ whole genome shotgun (WGS) entry which is preliminary data.</text>
</comment>
<keyword evidence="4" id="KW-1185">Reference proteome</keyword>